<sequence>MITLLCPLIVTILFAFLVGVLVVLVALLRRQHDLEQELDQAKRYEAELIEALRAQRAGETTSPKLRGGS</sequence>
<dbReference type="AlphaFoldDB" id="B1ZUA8"/>
<evidence type="ECO:0000313" key="4">
    <source>
        <dbReference type="Proteomes" id="UP000007013"/>
    </source>
</evidence>
<dbReference type="KEGG" id="ote:Oter_3393"/>
<dbReference type="HOGENOM" id="CLU_2771850_0_0_0"/>
<dbReference type="RefSeq" id="WP_012376199.1">
    <property type="nucleotide sequence ID" value="NC_010571.1"/>
</dbReference>
<proteinExistence type="predicted"/>
<evidence type="ECO:0000313" key="3">
    <source>
        <dbReference type="EMBL" id="ACB76670.1"/>
    </source>
</evidence>
<keyword evidence="1" id="KW-0175">Coiled coil</keyword>
<dbReference type="Proteomes" id="UP000007013">
    <property type="component" value="Chromosome"/>
</dbReference>
<dbReference type="STRING" id="452637.Oter_3393"/>
<keyword evidence="2" id="KW-1133">Transmembrane helix</keyword>
<dbReference type="EMBL" id="CP001032">
    <property type="protein sequence ID" value="ACB76670.1"/>
    <property type="molecule type" value="Genomic_DNA"/>
</dbReference>
<keyword evidence="2" id="KW-0472">Membrane</keyword>
<evidence type="ECO:0000256" key="1">
    <source>
        <dbReference type="SAM" id="Coils"/>
    </source>
</evidence>
<feature type="coiled-coil region" evidence="1">
    <location>
        <begin position="24"/>
        <end position="54"/>
    </location>
</feature>
<keyword evidence="4" id="KW-1185">Reference proteome</keyword>
<feature type="transmembrane region" description="Helical" evidence="2">
    <location>
        <begin position="6"/>
        <end position="28"/>
    </location>
</feature>
<organism evidence="3 4">
    <name type="scientific">Opitutus terrae (strain DSM 11246 / JCM 15787 / PB90-1)</name>
    <dbReference type="NCBI Taxonomy" id="452637"/>
    <lineage>
        <taxon>Bacteria</taxon>
        <taxon>Pseudomonadati</taxon>
        <taxon>Verrucomicrobiota</taxon>
        <taxon>Opitutia</taxon>
        <taxon>Opitutales</taxon>
        <taxon>Opitutaceae</taxon>
        <taxon>Opitutus</taxon>
    </lineage>
</organism>
<protein>
    <submittedName>
        <fullName evidence="3">Uncharacterized protein</fullName>
    </submittedName>
</protein>
<gene>
    <name evidence="3" type="ordered locus">Oter_3393</name>
</gene>
<evidence type="ECO:0000256" key="2">
    <source>
        <dbReference type="SAM" id="Phobius"/>
    </source>
</evidence>
<reference evidence="3 4" key="1">
    <citation type="journal article" date="2011" name="J. Bacteriol.">
        <title>Genome sequence of the verrucomicrobium Opitutus terrae PB90-1, an abundant inhabitant of rice paddy soil ecosystems.</title>
        <authorList>
            <person name="van Passel M.W."/>
            <person name="Kant R."/>
            <person name="Palva A."/>
            <person name="Copeland A."/>
            <person name="Lucas S."/>
            <person name="Lapidus A."/>
            <person name="Glavina del Rio T."/>
            <person name="Pitluck S."/>
            <person name="Goltsman E."/>
            <person name="Clum A."/>
            <person name="Sun H."/>
            <person name="Schmutz J."/>
            <person name="Larimer F.W."/>
            <person name="Land M.L."/>
            <person name="Hauser L."/>
            <person name="Kyrpides N."/>
            <person name="Mikhailova N."/>
            <person name="Richardson P.P."/>
            <person name="Janssen P.H."/>
            <person name="de Vos W.M."/>
            <person name="Smidt H."/>
        </authorList>
    </citation>
    <scope>NUCLEOTIDE SEQUENCE [LARGE SCALE GENOMIC DNA]</scope>
    <source>
        <strain evidence="4">DSM 11246 / JCM 15787 / PB90-1</strain>
    </source>
</reference>
<keyword evidence="2" id="KW-0812">Transmembrane</keyword>
<name>B1ZUA8_OPITP</name>
<accession>B1ZUA8</accession>